<dbReference type="AlphaFoldDB" id="A0A9P2S1Z0"/>
<name>A0A9P2S1Z0_BARTA</name>
<dbReference type="Gene3D" id="3.40.50.620">
    <property type="entry name" value="HUPs"/>
    <property type="match status" value="1"/>
</dbReference>
<gene>
    <name evidence="1" type="ORF">ME9_00034</name>
</gene>
<proteinExistence type="predicted"/>
<dbReference type="RefSeq" id="WP_004857586.1">
    <property type="nucleotide sequence ID" value="NZ_JH725050.1"/>
</dbReference>
<evidence type="ECO:0000313" key="2">
    <source>
        <dbReference type="Proteomes" id="UP000002648"/>
    </source>
</evidence>
<organism evidence="1 2">
    <name type="scientific">Bartonella taylorii 8TBB</name>
    <dbReference type="NCBI Taxonomy" id="1094560"/>
    <lineage>
        <taxon>Bacteria</taxon>
        <taxon>Pseudomonadati</taxon>
        <taxon>Pseudomonadota</taxon>
        <taxon>Alphaproteobacteria</taxon>
        <taxon>Hyphomicrobiales</taxon>
        <taxon>Bartonellaceae</taxon>
        <taxon>Bartonella</taxon>
    </lineage>
</organism>
<protein>
    <submittedName>
        <fullName evidence="1">Uncharacterized protein</fullName>
    </submittedName>
</protein>
<reference evidence="1 2" key="1">
    <citation type="submission" date="2012-03" db="EMBL/GenBank/DDBJ databases">
        <title>The Genome Sequence of Bartonella taylorii 8TBB.</title>
        <authorList>
            <consortium name="The Broad Institute Genome Sequencing Platform"/>
            <consortium name="The Broad Institute Genome Sequencing Center for Infectious Disease"/>
            <person name="Feldgarden M."/>
            <person name="Kirby J."/>
            <person name="Kosoy M."/>
            <person name="Birtles R."/>
            <person name="Probert W.S."/>
            <person name="Chiaraviglio L."/>
            <person name="Young S.K."/>
            <person name="Zeng Q."/>
            <person name="Gargeya S."/>
            <person name="Fitzgerald M."/>
            <person name="Haas B."/>
            <person name="Abouelleil A."/>
            <person name="Alvarado L."/>
            <person name="Arachchi H.M."/>
            <person name="Berlin A."/>
            <person name="Chapman S.B."/>
            <person name="Gearin G."/>
            <person name="Goldberg J."/>
            <person name="Griggs A."/>
            <person name="Gujja S."/>
            <person name="Hansen M."/>
            <person name="Heiman D."/>
            <person name="Howarth C."/>
            <person name="Larimer J."/>
            <person name="Lui A."/>
            <person name="MacDonald P.J.P."/>
            <person name="McCowen C."/>
            <person name="Montmayeur A."/>
            <person name="Murphy C."/>
            <person name="Neiman D."/>
            <person name="Pearson M."/>
            <person name="Priest M."/>
            <person name="Roberts A."/>
            <person name="Saif S."/>
            <person name="Shea T."/>
            <person name="Sisk P."/>
            <person name="Stolte C."/>
            <person name="Sykes S."/>
            <person name="Wortman J."/>
            <person name="Nusbaum C."/>
            <person name="Birren B."/>
        </authorList>
    </citation>
    <scope>NUCLEOTIDE SEQUENCE [LARGE SCALE GENOMIC DNA]</scope>
    <source>
        <strain evidence="1 2">8TBB</strain>
    </source>
</reference>
<keyword evidence="2" id="KW-1185">Reference proteome</keyword>
<dbReference type="EMBL" id="AIMD01000002">
    <property type="protein sequence ID" value="EJF97853.1"/>
    <property type="molecule type" value="Genomic_DNA"/>
</dbReference>
<dbReference type="Proteomes" id="UP000002648">
    <property type="component" value="Unassembled WGS sequence"/>
</dbReference>
<comment type="caution">
    <text evidence="1">The sequence shown here is derived from an EMBL/GenBank/DDBJ whole genome shotgun (WGS) entry which is preliminary data.</text>
</comment>
<evidence type="ECO:0000313" key="1">
    <source>
        <dbReference type="EMBL" id="EJF97853.1"/>
    </source>
</evidence>
<accession>A0A9P2S1Z0</accession>
<dbReference type="SUPFAM" id="SSF52402">
    <property type="entry name" value="Adenine nucleotide alpha hydrolases-like"/>
    <property type="match status" value="1"/>
</dbReference>
<sequence>MLKSLIKVGIPKDSLVPVMMLGIPDWDTGVSRAQKLCDDIGLELYLVHSDEVGQLLGVAGTDWAGNFKKAYPESDLEVIGTLAVQLALSHVARKFKTNLVVTGLNLEDLLAESFYNIMRGKNILPFPVREVDAIRICYPLYRCPKRILDGCYPKYALENYLARDRSHMYWRAVSYYLSQSMSTVLPGIEFMLIDGLQKISTRNAFEVKFYEELGFSAEPHLTTEEVTKWLSALSGIVKNVA</sequence>
<dbReference type="InterPro" id="IPR014729">
    <property type="entry name" value="Rossmann-like_a/b/a_fold"/>
</dbReference>